<organism evidence="1 2">
    <name type="scientific">Rhodopseudomonas julia</name>
    <dbReference type="NCBI Taxonomy" id="200617"/>
    <lineage>
        <taxon>Bacteria</taxon>
        <taxon>Pseudomonadati</taxon>
        <taxon>Pseudomonadota</taxon>
        <taxon>Alphaproteobacteria</taxon>
        <taxon>Hyphomicrobiales</taxon>
        <taxon>Nitrobacteraceae</taxon>
        <taxon>Rhodopseudomonas</taxon>
    </lineage>
</organism>
<dbReference type="InterPro" id="IPR009609">
    <property type="entry name" value="Phosphonate_metab_PhnG"/>
</dbReference>
<keyword evidence="1" id="KW-0808">Transferase</keyword>
<proteinExistence type="predicted"/>
<dbReference type="Pfam" id="PF06754">
    <property type="entry name" value="PhnG"/>
    <property type="match status" value="1"/>
</dbReference>
<comment type="caution">
    <text evidence="1">The sequence shown here is derived from an EMBL/GenBank/DDBJ whole genome shotgun (WGS) entry which is preliminary data.</text>
</comment>
<dbReference type="EMBL" id="JAUSUK010000002">
    <property type="protein sequence ID" value="MDQ0326243.1"/>
    <property type="molecule type" value="Genomic_DNA"/>
</dbReference>
<sequence length="171" mass="18384">MAYSAGATLDPDAAIAEDAKVAAEKLKSRRRDVLSILVRARADELDGALNALEPAPEFEVLRAPEFGLAMTRGRIGGGGAAFNLGEVTVTRTVVRLASGEVGYGHILGRDRKRAHLVAVFDALWQSGATRTFVEDRLVAPVTARAAEEDRFVQAKTAATRVNFFTMVRGED</sequence>
<reference evidence="1 2" key="1">
    <citation type="submission" date="2023-07" db="EMBL/GenBank/DDBJ databases">
        <title>Genomic Encyclopedia of Type Strains, Phase IV (KMG-IV): sequencing the most valuable type-strain genomes for metagenomic binning, comparative biology and taxonomic classification.</title>
        <authorList>
            <person name="Goeker M."/>
        </authorList>
    </citation>
    <scope>NUCLEOTIDE SEQUENCE [LARGE SCALE GENOMIC DNA]</scope>
    <source>
        <strain evidence="1 2">DSM 11549</strain>
    </source>
</reference>
<evidence type="ECO:0000313" key="1">
    <source>
        <dbReference type="EMBL" id="MDQ0326243.1"/>
    </source>
</evidence>
<protein>
    <submittedName>
        <fullName evidence="1">Alpha-D-ribose 1-methylphosphonate 5-triphosphate synthase subunit PhnG</fullName>
        <ecNumber evidence="1">2.7.8.37</ecNumber>
    </submittedName>
</protein>
<dbReference type="EC" id="2.7.8.37" evidence="1"/>
<keyword evidence="2" id="KW-1185">Reference proteome</keyword>
<name>A0ABU0C7R0_9BRAD</name>
<dbReference type="GO" id="GO:0061693">
    <property type="term" value="F:alpha-D-ribose 1-methylphosphonate 5-triphosphate synthase activity"/>
    <property type="evidence" value="ECO:0007669"/>
    <property type="project" value="UniProtKB-EC"/>
</dbReference>
<gene>
    <name evidence="1" type="ORF">J2R99_002112</name>
</gene>
<dbReference type="RefSeq" id="WP_307154443.1">
    <property type="nucleotide sequence ID" value="NZ_JAUSUK010000002.1"/>
</dbReference>
<evidence type="ECO:0000313" key="2">
    <source>
        <dbReference type="Proteomes" id="UP001230253"/>
    </source>
</evidence>
<dbReference type="NCBIfam" id="TIGR03293">
    <property type="entry name" value="PhnG_redo"/>
    <property type="match status" value="1"/>
</dbReference>
<accession>A0ABU0C7R0</accession>
<dbReference type="Proteomes" id="UP001230253">
    <property type="component" value="Unassembled WGS sequence"/>
</dbReference>